<dbReference type="SUPFAM" id="SSF53335">
    <property type="entry name" value="S-adenosyl-L-methionine-dependent methyltransferases"/>
    <property type="match status" value="1"/>
</dbReference>
<sequence length="487" mass="51446">MLNRLAASHRQAVRTYTTKTIRPQPMAMPARFRLGLSGPLQNPPSASNKDAIVESSNWPLDLGLEPLAVTEPVLSPSERAVLDARPAAEFFDVSRVGVANTDASFERRLSALYGELLGPRMSAGEPVLLDLCSSWTSHLPPELKPAQVIGQGVNAEELASNVALTSSFVQDLNRHTHLPLPSDSVSAVLCCNGLQYLTHPEWVMAEVRRVLVPEGLVVVAFSDYSWEERATAGWLARRSGRERLQLVERVLQSAGLNIVQLLADDEGLATSGGGGGGPPAAAAAPDIQTDGSDIGGGDDARPEASRDPLFVAVAQKRAAAAVEAVEAVEAAEAPFIINPPAVEAVVIDEGANNTGEGSSGSSSGDGPPHQYRQILEEGGGGASATITIEEEALPAVIEAQKLDPAMEASLYIGPSLREMDLCSNLEVTPEVLERWRLSYTAMVEDARQLGIPASAIPPLTSRATAEDIRVARGNLQDLIASFLSAGL</sequence>
<comment type="caution">
    <text evidence="3">The sequence shown here is derived from an EMBL/GenBank/DDBJ whole genome shotgun (WGS) entry which is preliminary data.</text>
</comment>
<evidence type="ECO:0000313" key="4">
    <source>
        <dbReference type="Proteomes" id="UP000747399"/>
    </source>
</evidence>
<evidence type="ECO:0000313" key="3">
    <source>
        <dbReference type="EMBL" id="GIL54095.1"/>
    </source>
</evidence>
<dbReference type="Pfam" id="PF08241">
    <property type="entry name" value="Methyltransf_11"/>
    <property type="match status" value="1"/>
</dbReference>
<feature type="region of interest" description="Disordered" evidence="1">
    <location>
        <begin position="269"/>
        <end position="303"/>
    </location>
</feature>
<dbReference type="AlphaFoldDB" id="A0A8J4B4U2"/>
<feature type="region of interest" description="Disordered" evidence="1">
    <location>
        <begin position="351"/>
        <end position="381"/>
    </location>
</feature>
<name>A0A8J4B4U2_9CHLO</name>
<keyword evidence="4" id="KW-1185">Reference proteome</keyword>
<accession>A0A8J4B4U2</accession>
<evidence type="ECO:0000256" key="1">
    <source>
        <dbReference type="SAM" id="MobiDB-lite"/>
    </source>
</evidence>
<reference evidence="3" key="1">
    <citation type="journal article" date="2021" name="Proc. Natl. Acad. Sci. U.S.A.">
        <title>Three genomes in the algal genus Volvox reveal the fate of a haploid sex-determining region after a transition to homothallism.</title>
        <authorList>
            <person name="Yamamoto K."/>
            <person name="Hamaji T."/>
            <person name="Kawai-Toyooka H."/>
            <person name="Matsuzaki R."/>
            <person name="Takahashi F."/>
            <person name="Nishimura Y."/>
            <person name="Kawachi M."/>
            <person name="Noguchi H."/>
            <person name="Minakuchi Y."/>
            <person name="Umen J.G."/>
            <person name="Toyoda A."/>
            <person name="Nozaki H."/>
        </authorList>
    </citation>
    <scope>NUCLEOTIDE SEQUENCE</scope>
    <source>
        <strain evidence="3">NIES-3780</strain>
    </source>
</reference>
<dbReference type="Proteomes" id="UP000747399">
    <property type="component" value="Unassembled WGS sequence"/>
</dbReference>
<feature type="domain" description="Methyltransferase type 11" evidence="2">
    <location>
        <begin position="174"/>
        <end position="219"/>
    </location>
</feature>
<dbReference type="InterPro" id="IPR029063">
    <property type="entry name" value="SAM-dependent_MTases_sf"/>
</dbReference>
<evidence type="ECO:0000259" key="2">
    <source>
        <dbReference type="Pfam" id="PF08241"/>
    </source>
</evidence>
<feature type="compositionally biased region" description="Low complexity" evidence="1">
    <location>
        <begin position="355"/>
        <end position="366"/>
    </location>
</feature>
<protein>
    <recommendedName>
        <fullName evidence="2">Methyltransferase type 11 domain-containing protein</fullName>
    </recommendedName>
</protein>
<proteinExistence type="predicted"/>
<dbReference type="EMBL" id="BNCO01000016">
    <property type="protein sequence ID" value="GIL54095.1"/>
    <property type="molecule type" value="Genomic_DNA"/>
</dbReference>
<dbReference type="InterPro" id="IPR013216">
    <property type="entry name" value="Methyltransf_11"/>
</dbReference>
<dbReference type="PANTHER" id="PTHR43036">
    <property type="entry name" value="OSJNBB0011N17.9 PROTEIN"/>
    <property type="match status" value="1"/>
</dbReference>
<organism evidence="3 4">
    <name type="scientific">Volvox africanus</name>
    <dbReference type="NCBI Taxonomy" id="51714"/>
    <lineage>
        <taxon>Eukaryota</taxon>
        <taxon>Viridiplantae</taxon>
        <taxon>Chlorophyta</taxon>
        <taxon>core chlorophytes</taxon>
        <taxon>Chlorophyceae</taxon>
        <taxon>CS clade</taxon>
        <taxon>Chlamydomonadales</taxon>
        <taxon>Volvocaceae</taxon>
        <taxon>Volvox</taxon>
    </lineage>
</organism>
<dbReference type="Gene3D" id="3.40.50.150">
    <property type="entry name" value="Vaccinia Virus protein VP39"/>
    <property type="match status" value="1"/>
</dbReference>
<gene>
    <name evidence="3" type="ORF">Vafri_9653</name>
</gene>
<dbReference type="PANTHER" id="PTHR43036:SF2">
    <property type="entry name" value="OS04G0481300 PROTEIN"/>
    <property type="match status" value="1"/>
</dbReference>
<dbReference type="GO" id="GO:0008757">
    <property type="term" value="F:S-adenosylmethionine-dependent methyltransferase activity"/>
    <property type="evidence" value="ECO:0007669"/>
    <property type="project" value="InterPro"/>
</dbReference>